<dbReference type="PRINTS" id="PR00081">
    <property type="entry name" value="GDHRDH"/>
</dbReference>
<dbReference type="SUPFAM" id="SSF51735">
    <property type="entry name" value="NAD(P)-binding Rossmann-fold domains"/>
    <property type="match status" value="1"/>
</dbReference>
<name>A0A975AYG6_9BACT</name>
<dbReference type="KEGG" id="saqt:GJV85_01930"/>
<evidence type="ECO:0000256" key="2">
    <source>
        <dbReference type="ARBA" id="ARBA00023002"/>
    </source>
</evidence>
<comment type="similarity">
    <text evidence="1">Belongs to the short-chain dehydrogenases/reductases (SDR) family.</text>
</comment>
<organism evidence="3 4">
    <name type="scientific">Sulfurimonas aquatica</name>
    <dbReference type="NCBI Taxonomy" id="2672570"/>
    <lineage>
        <taxon>Bacteria</taxon>
        <taxon>Pseudomonadati</taxon>
        <taxon>Campylobacterota</taxon>
        <taxon>Epsilonproteobacteria</taxon>
        <taxon>Campylobacterales</taxon>
        <taxon>Sulfurimonadaceae</taxon>
        <taxon>Sulfurimonas</taxon>
    </lineage>
</organism>
<gene>
    <name evidence="3" type="ORF">GJV85_01930</name>
</gene>
<keyword evidence="2" id="KW-0560">Oxidoreductase</keyword>
<dbReference type="GO" id="GO:0016020">
    <property type="term" value="C:membrane"/>
    <property type="evidence" value="ECO:0007669"/>
    <property type="project" value="TreeGrafter"/>
</dbReference>
<sequence>MSYILIVGAKSDIAKEVARVYAQNGYDLYLAARNSKELEDFANDLKVRSNNQVELLELDITAFNTHETFYNSLKERPLGVVVVSGYMNEQHLVEKDWNESLNTINVNYTGAVSLLNIVANDFENERNGFIVGVSSVAGDRGRKANYIYGSAKAAFSTYLSGLRNRLYESSVHVLTVKPGFVATKMTENLDLPEKLTAQSIDVAEDIFKAQQAGKNILYTKWIWQYVMLIIKHIPEFIFKKMSI</sequence>
<dbReference type="Pfam" id="PF00106">
    <property type="entry name" value="adh_short"/>
    <property type="match status" value="1"/>
</dbReference>
<dbReference type="RefSeq" id="WP_207562196.1">
    <property type="nucleotide sequence ID" value="NZ_CP046072.1"/>
</dbReference>
<dbReference type="InterPro" id="IPR002347">
    <property type="entry name" value="SDR_fam"/>
</dbReference>
<evidence type="ECO:0000256" key="1">
    <source>
        <dbReference type="ARBA" id="ARBA00006484"/>
    </source>
</evidence>
<dbReference type="PANTHER" id="PTHR44196">
    <property type="entry name" value="DEHYDROGENASE/REDUCTASE SDR FAMILY MEMBER 7B"/>
    <property type="match status" value="1"/>
</dbReference>
<dbReference type="EMBL" id="CP046072">
    <property type="protein sequence ID" value="QSZ40921.1"/>
    <property type="molecule type" value="Genomic_DNA"/>
</dbReference>
<dbReference type="InterPro" id="IPR036291">
    <property type="entry name" value="NAD(P)-bd_dom_sf"/>
</dbReference>
<dbReference type="GO" id="GO:0016491">
    <property type="term" value="F:oxidoreductase activity"/>
    <property type="evidence" value="ECO:0007669"/>
    <property type="project" value="UniProtKB-KW"/>
</dbReference>
<dbReference type="PANTHER" id="PTHR44196:SF3">
    <property type="entry name" value="SHORT CHAIN DEHYDROGENASE FAMILY PROTEIN"/>
    <property type="match status" value="1"/>
</dbReference>
<dbReference type="Proteomes" id="UP000671852">
    <property type="component" value="Chromosome"/>
</dbReference>
<dbReference type="NCBIfam" id="NF005489">
    <property type="entry name" value="PRK07102.1"/>
    <property type="match status" value="1"/>
</dbReference>
<protein>
    <submittedName>
        <fullName evidence="3">SDR family oxidoreductase</fullName>
    </submittedName>
</protein>
<evidence type="ECO:0000313" key="3">
    <source>
        <dbReference type="EMBL" id="QSZ40921.1"/>
    </source>
</evidence>
<reference evidence="3" key="2">
    <citation type="submission" date="2021-04" db="EMBL/GenBank/DDBJ databases">
        <title>Isolation and characterization of a novel species of the genus Sulfurimonas.</title>
        <authorList>
            <person name="Fukui M."/>
        </authorList>
    </citation>
    <scope>NUCLEOTIDE SEQUENCE</scope>
    <source>
        <strain evidence="3">H1576</strain>
    </source>
</reference>
<accession>A0A975AYG6</accession>
<proteinExistence type="inferred from homology"/>
<evidence type="ECO:0000313" key="4">
    <source>
        <dbReference type="Proteomes" id="UP000671852"/>
    </source>
</evidence>
<reference evidence="3" key="1">
    <citation type="submission" date="2019-11" db="EMBL/GenBank/DDBJ databases">
        <authorList>
            <person name="Kojima H."/>
        </authorList>
    </citation>
    <scope>NUCLEOTIDE SEQUENCE</scope>
    <source>
        <strain evidence="3">H1576</strain>
    </source>
</reference>
<keyword evidence="4" id="KW-1185">Reference proteome</keyword>
<dbReference type="AlphaFoldDB" id="A0A975AYG6"/>
<dbReference type="Gene3D" id="3.40.50.720">
    <property type="entry name" value="NAD(P)-binding Rossmann-like Domain"/>
    <property type="match status" value="1"/>
</dbReference>